<feature type="transmembrane region" description="Helical" evidence="2">
    <location>
        <begin position="193"/>
        <end position="213"/>
    </location>
</feature>
<evidence type="ECO:0000256" key="1">
    <source>
        <dbReference type="SAM" id="MobiDB-lite"/>
    </source>
</evidence>
<evidence type="ECO:0000313" key="5">
    <source>
        <dbReference type="Proteomes" id="UP000823749"/>
    </source>
</evidence>
<feature type="compositionally biased region" description="Polar residues" evidence="1">
    <location>
        <begin position="671"/>
        <end position="696"/>
    </location>
</feature>
<organism evidence="4 5">
    <name type="scientific">Rhododendron griersonianum</name>
    <dbReference type="NCBI Taxonomy" id="479676"/>
    <lineage>
        <taxon>Eukaryota</taxon>
        <taxon>Viridiplantae</taxon>
        <taxon>Streptophyta</taxon>
        <taxon>Embryophyta</taxon>
        <taxon>Tracheophyta</taxon>
        <taxon>Spermatophyta</taxon>
        <taxon>Magnoliopsida</taxon>
        <taxon>eudicotyledons</taxon>
        <taxon>Gunneridae</taxon>
        <taxon>Pentapetalae</taxon>
        <taxon>asterids</taxon>
        <taxon>Ericales</taxon>
        <taxon>Ericaceae</taxon>
        <taxon>Ericoideae</taxon>
        <taxon>Rhodoreae</taxon>
        <taxon>Rhododendron</taxon>
    </lineage>
</organism>
<feature type="transmembrane region" description="Helical" evidence="2">
    <location>
        <begin position="219"/>
        <end position="240"/>
    </location>
</feature>
<feature type="region of interest" description="Disordered" evidence="1">
    <location>
        <begin position="671"/>
        <end position="721"/>
    </location>
</feature>
<keyword evidence="2" id="KW-1133">Transmembrane helix</keyword>
<feature type="domain" description="Transposase Tnp1/En/Spm-like" evidence="3">
    <location>
        <begin position="705"/>
        <end position="761"/>
    </location>
</feature>
<dbReference type="PANTHER" id="PTHR33144:SF55">
    <property type="entry name" value="CHROMATIN REMODELER BROMODOMAIN FAMILY"/>
    <property type="match status" value="1"/>
</dbReference>
<dbReference type="Pfam" id="PF03017">
    <property type="entry name" value="Transposase_23"/>
    <property type="match status" value="1"/>
</dbReference>
<keyword evidence="2" id="KW-0472">Membrane</keyword>
<evidence type="ECO:0000256" key="2">
    <source>
        <dbReference type="SAM" id="Phobius"/>
    </source>
</evidence>
<keyword evidence="2" id="KW-0812">Transmembrane</keyword>
<accession>A0AAV6KNJ8</accession>
<keyword evidence="5" id="KW-1185">Reference proteome</keyword>
<evidence type="ECO:0000313" key="4">
    <source>
        <dbReference type="EMBL" id="KAG5553894.1"/>
    </source>
</evidence>
<dbReference type="Proteomes" id="UP000823749">
    <property type="component" value="Chromosome 4"/>
</dbReference>
<gene>
    <name evidence="4" type="ORF">RHGRI_011683</name>
</gene>
<dbReference type="InterPro" id="IPR004264">
    <property type="entry name" value="Transposase_23"/>
</dbReference>
<evidence type="ECO:0000259" key="3">
    <source>
        <dbReference type="Pfam" id="PF03017"/>
    </source>
</evidence>
<name>A0AAV6KNJ8_9ERIC</name>
<dbReference type="PANTHER" id="PTHR33144">
    <property type="entry name" value="OS10G0409366 PROTEIN-RELATED"/>
    <property type="match status" value="1"/>
</dbReference>
<dbReference type="Pfam" id="PF25463">
    <property type="entry name" value="DUF7899"/>
    <property type="match status" value="1"/>
</dbReference>
<dbReference type="InterPro" id="IPR057221">
    <property type="entry name" value="DUF7899"/>
</dbReference>
<sequence length="857" mass="96931">MDDMPNNVELSNADAKIFFKLVSDAQKPLYPGCKEFSKLSLLVELFHNKCLGKWTNDSFTRLLRTFNSPDGEKLPNSYYEAKKVLGELGLSYKKIHACPNDCMLYWKEHIDDTECHSESCDGQFQDDQGDISLVREDVPGTTVDTIDATTTQVQAASLVLCYSAVLTWDIQRLPTSLFSAVYISCFKIRWQQVVVVLLLLTLTVVYYVLMVAISCMQRVFLVIIVIGDILISVLVSLLWASNVTCFVAIKLYKLRFEVVFAAIYLRWWLPFGILCIDEAANSKEKKPDNFAQNFPSSIGAKVSRYLKKSENLEENCPTYSSISIPSDFCLKLSLKLKKAAAGYKVMAPTTRNIGRVHVQPNSSLPHQAAMDDVAVVQPLNEPGSRKKCNRVRGPTFMCKVWGQQEDERVKVSFNDKGQPISNNSILSHFLGTIARNGKYAPLHYKSWSKMPRVYKDDMFALVLQKFDFCSGHKRWILRSLLKKWRNWKATVKRDNFDSDLPIEEQIHSPPDRVQADQWKELIKYWHGDAKKVSDKNKDSRAGQSTIYRMGKTPLAIVREAEAKNLGHDPSRAHLFLTCFTDNGKEQMKELSKQVPEGELDSSGPNDVFSQAMGKEKSGSVRMYGLGVCPSDVWGEVPSSGTSYRMSMEWKTELDKTNKKLEELTNLYLSRTNGGNTSNIPVTSPNQQIGSSTSFSQRGRVKRSQPNDVVGKGRIASMDPSTEVGGEELGANWCEIHVQVPILWDEHLMRPYGGLKTVGDAIGTPIAWPISLVRNAELKEVSRTEFMTPSAFIFLYENQLSLTFRNRTVAVWNFCGELVTSFEDHLLWHPDCNANNIYITSDPNLVNCFSGWRCLRKR</sequence>
<dbReference type="Pfam" id="PF03004">
    <property type="entry name" value="Transposase_24"/>
    <property type="match status" value="1"/>
</dbReference>
<dbReference type="InterPro" id="IPR004252">
    <property type="entry name" value="Probable_transposase_24"/>
</dbReference>
<dbReference type="EMBL" id="JACTNZ010000004">
    <property type="protein sequence ID" value="KAG5553894.1"/>
    <property type="molecule type" value="Genomic_DNA"/>
</dbReference>
<dbReference type="AlphaFoldDB" id="A0AAV6KNJ8"/>
<comment type="caution">
    <text evidence="4">The sequence shown here is derived from an EMBL/GenBank/DDBJ whole genome shotgun (WGS) entry which is preliminary data.</text>
</comment>
<protein>
    <recommendedName>
        <fullName evidence="3">Transposase Tnp1/En/Spm-like domain-containing protein</fullName>
    </recommendedName>
</protein>
<proteinExistence type="predicted"/>
<reference evidence="4" key="1">
    <citation type="submission" date="2020-08" db="EMBL/GenBank/DDBJ databases">
        <title>Plant Genome Project.</title>
        <authorList>
            <person name="Zhang R.-G."/>
        </authorList>
    </citation>
    <scope>NUCLEOTIDE SEQUENCE</scope>
    <source>
        <strain evidence="4">WSP0</strain>
        <tissue evidence="4">Leaf</tissue>
    </source>
</reference>